<dbReference type="SUPFAM" id="SSF75005">
    <property type="entry name" value="Arabinanase/levansucrase/invertase"/>
    <property type="match status" value="1"/>
</dbReference>
<keyword evidence="4" id="KW-1185">Reference proteome</keyword>
<dbReference type="Pfam" id="PF04041">
    <property type="entry name" value="Glyco_hydro_130"/>
    <property type="match status" value="1"/>
</dbReference>
<dbReference type="RefSeq" id="XP_049181067.1">
    <property type="nucleotide sequence ID" value="XM_049323031.1"/>
</dbReference>
<dbReference type="Proteomes" id="UP001202479">
    <property type="component" value="Unassembled WGS sequence"/>
</dbReference>
<dbReference type="GeneID" id="73379480"/>
<accession>A0AAI9SYH6</accession>
<name>A0AAI9SYH6_9ASCO</name>
<dbReference type="PANTHER" id="PTHR34106:SF5">
    <property type="entry name" value="GLYCOSIDASE"/>
    <property type="match status" value="1"/>
</dbReference>
<dbReference type="PANTHER" id="PTHR34106">
    <property type="entry name" value="GLYCOSIDASE"/>
    <property type="match status" value="1"/>
</dbReference>
<evidence type="ECO:0000256" key="1">
    <source>
        <dbReference type="ARBA" id="ARBA00022676"/>
    </source>
</evidence>
<keyword evidence="1" id="KW-0328">Glycosyltransferase</keyword>
<proteinExistence type="predicted"/>
<evidence type="ECO:0000313" key="4">
    <source>
        <dbReference type="Proteomes" id="UP001202479"/>
    </source>
</evidence>
<dbReference type="CDD" id="cd18610">
    <property type="entry name" value="GH130_BT3780-like"/>
    <property type="match status" value="1"/>
</dbReference>
<reference evidence="3" key="1">
    <citation type="journal article" date="2022" name="DNA Res.">
        <title>Genome analysis of five recently described species of the CUG-Ser clade uncovers Candida theae as a new hybrid lineage with pathogenic potential in the Candida parapsilosis species complex.</title>
        <authorList>
            <person name="Mixao V."/>
            <person name="Del Olmo V."/>
            <person name="Hegedusova E."/>
            <person name="Saus E."/>
            <person name="Pryszcz L."/>
            <person name="Cillingova A."/>
            <person name="Nosek J."/>
            <person name="Gabaldon T."/>
        </authorList>
    </citation>
    <scope>NUCLEOTIDE SEQUENCE</scope>
    <source>
        <strain evidence="3">CBS 10844</strain>
    </source>
</reference>
<dbReference type="EMBL" id="JAHUZD010000040">
    <property type="protein sequence ID" value="KAI3405322.2"/>
    <property type="molecule type" value="Genomic_DNA"/>
</dbReference>
<evidence type="ECO:0000256" key="2">
    <source>
        <dbReference type="ARBA" id="ARBA00022679"/>
    </source>
</evidence>
<dbReference type="InterPro" id="IPR007184">
    <property type="entry name" value="Mannoside_phosphorylase"/>
</dbReference>
<sequence>MKPDPNIEWESAYLYNATAIVVDTYVFMLYRAQNRAKVSSIGIAWSIDGVSFCKHKNPILTATEIYEQGGGVEDPRIVRDPISKLFIVTYTAYDLKTARLCVGTSEDLFHWRKYGPIVPSIWNDIAITSNGDRIIRSNWSKSGAIFNEKNKDGKYYMIWGDSQLHLAESQDLKHWKVTSDSINTNTWAKQIFHRENKLIESGPAPIKMAGAENKWIFFYNAATTGGKDLPKDTYTVNEMLIDYDDLKSGPLARLERPILKPELANELKGQVNHVVFCEGIVQFKNQWFLYYGQGDSELGVAMAPVT</sequence>
<evidence type="ECO:0000313" key="3">
    <source>
        <dbReference type="EMBL" id="KAI3405322.2"/>
    </source>
</evidence>
<keyword evidence="2" id="KW-0808">Transferase</keyword>
<protein>
    <recommendedName>
        <fullName evidence="5">Glycosidase</fullName>
    </recommendedName>
</protein>
<organism evidence="3 4">
    <name type="scientific">Candida oxycetoniae</name>
    <dbReference type="NCBI Taxonomy" id="497107"/>
    <lineage>
        <taxon>Eukaryota</taxon>
        <taxon>Fungi</taxon>
        <taxon>Dikarya</taxon>
        <taxon>Ascomycota</taxon>
        <taxon>Saccharomycotina</taxon>
        <taxon>Pichiomycetes</taxon>
        <taxon>Debaryomycetaceae</taxon>
        <taxon>Candida/Lodderomyces clade</taxon>
        <taxon>Candida</taxon>
    </lineage>
</organism>
<dbReference type="GO" id="GO:0016757">
    <property type="term" value="F:glycosyltransferase activity"/>
    <property type="evidence" value="ECO:0007669"/>
    <property type="project" value="UniProtKB-KW"/>
</dbReference>
<dbReference type="AlphaFoldDB" id="A0AAI9SYH6"/>
<evidence type="ECO:0008006" key="5">
    <source>
        <dbReference type="Google" id="ProtNLM"/>
    </source>
</evidence>
<dbReference type="InterPro" id="IPR023296">
    <property type="entry name" value="Glyco_hydro_beta-prop_sf"/>
</dbReference>
<dbReference type="Gene3D" id="2.115.10.20">
    <property type="entry name" value="Glycosyl hydrolase domain, family 43"/>
    <property type="match status" value="1"/>
</dbReference>
<comment type="caution">
    <text evidence="3">The sequence shown here is derived from an EMBL/GenBank/DDBJ whole genome shotgun (WGS) entry which is preliminary data.</text>
</comment>
<gene>
    <name evidence="3" type="ORF">KGF56_001863</name>
</gene>